<protein>
    <recommendedName>
        <fullName evidence="3">Bacterial mobilisation domain-containing protein</fullName>
    </recommendedName>
</protein>
<gene>
    <name evidence="1" type="ORF">VQ7734_04491</name>
</gene>
<dbReference type="AlphaFoldDB" id="A0A1M7Z188"/>
<evidence type="ECO:0000313" key="1">
    <source>
        <dbReference type="EMBL" id="SHO58719.1"/>
    </source>
</evidence>
<sequence>MNNFNKPGRPVKNIDQKRNNIIKISLTNDEYNFISYYSQQAGFKQLARFLRVVMFSMIKSGSFKYEQKDANVFQSMANFRNALNNLNQSVHRLNEAAQTNILTRREALAHIVLVNQVKLELQQCREIASRGVEHTINIGDHEVGTHDS</sequence>
<accession>A0A1M7Z188</accession>
<dbReference type="Proteomes" id="UP000184600">
    <property type="component" value="Unassembled WGS sequence"/>
</dbReference>
<reference evidence="2" key="1">
    <citation type="submission" date="2016-12" db="EMBL/GenBank/DDBJ databases">
        <authorList>
            <person name="Rodrigo-Torres L."/>
            <person name="Arahal R.D."/>
            <person name="Lucena T."/>
        </authorList>
    </citation>
    <scope>NUCLEOTIDE SEQUENCE [LARGE SCALE GENOMIC DNA]</scope>
</reference>
<proteinExistence type="predicted"/>
<dbReference type="RefSeq" id="WP_073586168.1">
    <property type="nucleotide sequence ID" value="NZ_AP024898.1"/>
</dbReference>
<dbReference type="OrthoDB" id="3268254at2"/>
<evidence type="ECO:0000313" key="2">
    <source>
        <dbReference type="Proteomes" id="UP000184600"/>
    </source>
</evidence>
<organism evidence="1 2">
    <name type="scientific">Vibrio quintilis</name>
    <dbReference type="NCBI Taxonomy" id="1117707"/>
    <lineage>
        <taxon>Bacteria</taxon>
        <taxon>Pseudomonadati</taxon>
        <taxon>Pseudomonadota</taxon>
        <taxon>Gammaproteobacteria</taxon>
        <taxon>Vibrionales</taxon>
        <taxon>Vibrionaceae</taxon>
        <taxon>Vibrio</taxon>
    </lineage>
</organism>
<dbReference type="EMBL" id="FRFG01000077">
    <property type="protein sequence ID" value="SHO58719.1"/>
    <property type="molecule type" value="Genomic_DNA"/>
</dbReference>
<name>A0A1M7Z188_9VIBR</name>
<keyword evidence="2" id="KW-1185">Reference proteome</keyword>
<evidence type="ECO:0008006" key="3">
    <source>
        <dbReference type="Google" id="ProtNLM"/>
    </source>
</evidence>